<protein>
    <submittedName>
        <fullName evidence="3">ACT-like protein</fullName>
    </submittedName>
</protein>
<dbReference type="GO" id="GO:0046394">
    <property type="term" value="P:carboxylic acid biosynthetic process"/>
    <property type="evidence" value="ECO:0007669"/>
    <property type="project" value="UniProtKB-ARBA"/>
</dbReference>
<gene>
    <name evidence="3" type="ORF">IF1G_08108</name>
</gene>
<dbReference type="EMBL" id="SPUK01000012">
    <property type="protein sequence ID" value="TQV93530.1"/>
    <property type="molecule type" value="Genomic_DNA"/>
</dbReference>
<organism evidence="3 4">
    <name type="scientific">Cordyceps javanica</name>
    <dbReference type="NCBI Taxonomy" id="43265"/>
    <lineage>
        <taxon>Eukaryota</taxon>
        <taxon>Fungi</taxon>
        <taxon>Dikarya</taxon>
        <taxon>Ascomycota</taxon>
        <taxon>Pezizomycotina</taxon>
        <taxon>Sordariomycetes</taxon>
        <taxon>Hypocreomycetidae</taxon>
        <taxon>Hypocreales</taxon>
        <taxon>Cordycipitaceae</taxon>
        <taxon>Cordyceps</taxon>
    </lineage>
</organism>
<dbReference type="SUPFAM" id="SSF55021">
    <property type="entry name" value="ACT-like"/>
    <property type="match status" value="1"/>
</dbReference>
<evidence type="ECO:0000256" key="1">
    <source>
        <dbReference type="SAM" id="MobiDB-lite"/>
    </source>
</evidence>
<feature type="compositionally biased region" description="Low complexity" evidence="1">
    <location>
        <begin position="43"/>
        <end position="55"/>
    </location>
</feature>
<feature type="region of interest" description="Disordered" evidence="1">
    <location>
        <begin position="41"/>
        <end position="71"/>
    </location>
</feature>
<name>A0A545VTX3_9HYPO</name>
<comment type="caution">
    <text evidence="3">The sequence shown here is derived from an EMBL/GenBank/DDBJ whole genome shotgun (WGS) entry which is preliminary data.</text>
</comment>
<dbReference type="PANTHER" id="PTHR31131">
    <property type="entry name" value="CHROMOSOME 1, WHOLE GENOME SHOTGUN SEQUENCE"/>
    <property type="match status" value="1"/>
</dbReference>
<accession>A0A545VTX3</accession>
<evidence type="ECO:0000259" key="2">
    <source>
        <dbReference type="Pfam" id="PF13840"/>
    </source>
</evidence>
<sequence>MNAQVSLLKGSYNLIYFSHELYPFLLQPIIRTLIPQTQDLQLSSAPSSTQAAPAPASTPPPPPDPDQELDGLTADQQHRFLNISLTPVECSLVVHASWARNVFGPAIERLPPALAAQVHVSADTYMILCVIAAGLDPAGRVMELSSPLALAGIPIFFLTTYYSDFILAPTRERPRVIDALSSKGFDCLEDGRFFNHAAYKHGHVRFRPPDTPPAVIAELQRRTFELLKRRSVAPAVHPHLELLLAGGRDVAQLPGAFASYPSPNRRRSSPPEGTRRGRRGAWADGVDPRLFNCIVSALASQPSFLSVTLAEEDPPSVLMDRTLLPLFGDSVVGDFDTTLIPIFLNLENLPSEVTGVVSGVAGKLVQEMKVPNMLEMSYLSTARASAVVLPQEQAERALSILDNCMEMAELGP</sequence>
<dbReference type="Proteomes" id="UP000315783">
    <property type="component" value="Unassembled WGS sequence"/>
</dbReference>
<keyword evidence="4" id="KW-1185">Reference proteome</keyword>
<dbReference type="GO" id="GO:0006520">
    <property type="term" value="P:amino acid metabolic process"/>
    <property type="evidence" value="ECO:0007669"/>
    <property type="project" value="UniProtKB-ARBA"/>
</dbReference>
<reference evidence="3 4" key="1">
    <citation type="journal article" date="2019" name="Appl. Microbiol. Biotechnol.">
        <title>Genome sequence of Isaria javanica and comparative genome analysis insights into family S53 peptidase evolution in fungal entomopathogens.</title>
        <authorList>
            <person name="Lin R."/>
            <person name="Zhang X."/>
            <person name="Xin B."/>
            <person name="Zou M."/>
            <person name="Gao Y."/>
            <person name="Qin F."/>
            <person name="Hu Q."/>
            <person name="Xie B."/>
            <person name="Cheng X."/>
        </authorList>
    </citation>
    <scope>NUCLEOTIDE SEQUENCE [LARGE SCALE GENOMIC DNA]</scope>
    <source>
        <strain evidence="3 4">IJ1G</strain>
    </source>
</reference>
<feature type="region of interest" description="Disordered" evidence="1">
    <location>
        <begin position="255"/>
        <end position="281"/>
    </location>
</feature>
<dbReference type="InterPro" id="IPR045865">
    <property type="entry name" value="ACT-like_dom_sf"/>
</dbReference>
<dbReference type="InterPro" id="IPR027795">
    <property type="entry name" value="CASTOR_ACT_dom"/>
</dbReference>
<dbReference type="Gene3D" id="3.30.2130.10">
    <property type="entry name" value="VC0802-like"/>
    <property type="match status" value="1"/>
</dbReference>
<feature type="domain" description="CASTOR ACT" evidence="2">
    <location>
        <begin position="121"/>
        <end position="181"/>
    </location>
</feature>
<dbReference type="AlphaFoldDB" id="A0A545VTX3"/>
<dbReference type="PANTHER" id="PTHR31131:SF6">
    <property type="entry name" value="CASTOR ACT DOMAIN-CONTAINING PROTEIN"/>
    <property type="match status" value="1"/>
</dbReference>
<dbReference type="STRING" id="43265.A0A545VTX3"/>
<proteinExistence type="predicted"/>
<dbReference type="InterPro" id="IPR051719">
    <property type="entry name" value="CASTOR_mTORC1"/>
</dbReference>
<dbReference type="Pfam" id="PF13840">
    <property type="entry name" value="ACT_7"/>
    <property type="match status" value="1"/>
</dbReference>
<dbReference type="OrthoDB" id="58529at2759"/>
<evidence type="ECO:0000313" key="4">
    <source>
        <dbReference type="Proteomes" id="UP000315783"/>
    </source>
</evidence>
<evidence type="ECO:0000313" key="3">
    <source>
        <dbReference type="EMBL" id="TQV93530.1"/>
    </source>
</evidence>